<dbReference type="Pfam" id="PF01344">
    <property type="entry name" value="Kelch_1"/>
    <property type="match status" value="2"/>
</dbReference>
<proteinExistence type="predicted"/>
<evidence type="ECO:0008006" key="5">
    <source>
        <dbReference type="Google" id="ProtNLM"/>
    </source>
</evidence>
<evidence type="ECO:0000313" key="4">
    <source>
        <dbReference type="Proteomes" id="UP000271974"/>
    </source>
</evidence>
<dbReference type="AlphaFoldDB" id="A0A433SWQ9"/>
<dbReference type="PANTHER" id="PTHR45632:SF3">
    <property type="entry name" value="KELCH-LIKE PROTEIN 32"/>
    <property type="match status" value="1"/>
</dbReference>
<dbReference type="Proteomes" id="UP000271974">
    <property type="component" value="Unassembled WGS sequence"/>
</dbReference>
<keyword evidence="4" id="KW-1185">Reference proteome</keyword>
<protein>
    <recommendedName>
        <fullName evidence="5">BACK domain-containing protein</fullName>
    </recommendedName>
</protein>
<evidence type="ECO:0000313" key="3">
    <source>
        <dbReference type="EMBL" id="RUS73688.1"/>
    </source>
</evidence>
<keyword evidence="2" id="KW-0677">Repeat</keyword>
<gene>
    <name evidence="3" type="ORF">EGW08_018550</name>
</gene>
<dbReference type="STRING" id="188477.A0A433SWQ9"/>
<evidence type="ECO:0000256" key="2">
    <source>
        <dbReference type="ARBA" id="ARBA00022737"/>
    </source>
</evidence>
<evidence type="ECO:0000256" key="1">
    <source>
        <dbReference type="ARBA" id="ARBA00022441"/>
    </source>
</evidence>
<dbReference type="InterPro" id="IPR015915">
    <property type="entry name" value="Kelch-typ_b-propeller"/>
</dbReference>
<dbReference type="PANTHER" id="PTHR45632">
    <property type="entry name" value="LD33804P"/>
    <property type="match status" value="1"/>
</dbReference>
<dbReference type="InterPro" id="IPR006652">
    <property type="entry name" value="Kelch_1"/>
</dbReference>
<organism evidence="3 4">
    <name type="scientific">Elysia chlorotica</name>
    <name type="common">Eastern emerald elysia</name>
    <name type="synonym">Sea slug</name>
    <dbReference type="NCBI Taxonomy" id="188477"/>
    <lineage>
        <taxon>Eukaryota</taxon>
        <taxon>Metazoa</taxon>
        <taxon>Spiralia</taxon>
        <taxon>Lophotrochozoa</taxon>
        <taxon>Mollusca</taxon>
        <taxon>Gastropoda</taxon>
        <taxon>Heterobranchia</taxon>
        <taxon>Euthyneura</taxon>
        <taxon>Panpulmonata</taxon>
        <taxon>Sacoglossa</taxon>
        <taxon>Placobranchoidea</taxon>
        <taxon>Plakobranchidae</taxon>
        <taxon>Elysia</taxon>
    </lineage>
</organism>
<dbReference type="OrthoDB" id="191037at2759"/>
<accession>A0A433SWQ9</accession>
<dbReference type="SMART" id="SM00612">
    <property type="entry name" value="Kelch"/>
    <property type="match status" value="2"/>
</dbReference>
<reference evidence="3 4" key="1">
    <citation type="submission" date="2019-01" db="EMBL/GenBank/DDBJ databases">
        <title>A draft genome assembly of the solar-powered sea slug Elysia chlorotica.</title>
        <authorList>
            <person name="Cai H."/>
            <person name="Li Q."/>
            <person name="Fang X."/>
            <person name="Li J."/>
            <person name="Curtis N.E."/>
            <person name="Altenburger A."/>
            <person name="Shibata T."/>
            <person name="Feng M."/>
            <person name="Maeda T."/>
            <person name="Schwartz J.A."/>
            <person name="Shigenobu S."/>
            <person name="Lundholm N."/>
            <person name="Nishiyama T."/>
            <person name="Yang H."/>
            <person name="Hasebe M."/>
            <person name="Li S."/>
            <person name="Pierce S.K."/>
            <person name="Wang J."/>
        </authorList>
    </citation>
    <scope>NUCLEOTIDE SEQUENCE [LARGE SCALE GENOMIC DNA]</scope>
    <source>
        <strain evidence="3">EC2010</strain>
        <tissue evidence="3">Whole organism of an adult</tissue>
    </source>
</reference>
<keyword evidence="1" id="KW-0880">Kelch repeat</keyword>
<dbReference type="EMBL" id="RQTK01000910">
    <property type="protein sequence ID" value="RUS73688.1"/>
    <property type="molecule type" value="Genomic_DNA"/>
</dbReference>
<dbReference type="SUPFAM" id="SSF117281">
    <property type="entry name" value="Kelch motif"/>
    <property type="match status" value="1"/>
</dbReference>
<name>A0A433SWQ9_ELYCH</name>
<dbReference type="Gene3D" id="2.120.10.80">
    <property type="entry name" value="Kelch-type beta propeller"/>
    <property type="match status" value="1"/>
</dbReference>
<sequence length="193" mass="21611">IINCHQEQQLPSLTSHLEQNHVGFKAVCHSGRVYVLGGYYGPLLERVCSAIVLCLSQDGNSWERKANMLIPRTNCSAVAHGDSIYVTGGYGGHDPRRRQQTCEVYDVGMDVWRWLSSLKQSRSHHCTVVANNQLYTIGGKSYASQKLMGGWHMGGARIVSDFVEMIDPDSPIAEWDRIARMTKSRCHFSTLVI</sequence>
<comment type="caution">
    <text evidence="3">The sequence shown here is derived from an EMBL/GenBank/DDBJ whole genome shotgun (WGS) entry which is preliminary data.</text>
</comment>
<feature type="non-terminal residue" evidence="3">
    <location>
        <position position="1"/>
    </location>
</feature>